<gene>
    <name evidence="1" type="primary">SIP5</name>
    <name evidence="1" type="ORF">LTS18_014556</name>
</gene>
<name>A0ACC3DGN5_9PEZI</name>
<feature type="non-terminal residue" evidence="1">
    <location>
        <position position="1"/>
    </location>
</feature>
<keyword evidence="2" id="KW-1185">Reference proteome</keyword>
<organism evidence="1 2">
    <name type="scientific">Coniosporium uncinatum</name>
    <dbReference type="NCBI Taxonomy" id="93489"/>
    <lineage>
        <taxon>Eukaryota</taxon>
        <taxon>Fungi</taxon>
        <taxon>Dikarya</taxon>
        <taxon>Ascomycota</taxon>
        <taxon>Pezizomycotina</taxon>
        <taxon>Dothideomycetes</taxon>
        <taxon>Dothideomycetes incertae sedis</taxon>
        <taxon>Coniosporium</taxon>
    </lineage>
</organism>
<accession>A0ACC3DGN5</accession>
<dbReference type="Proteomes" id="UP001186974">
    <property type="component" value="Unassembled WGS sequence"/>
</dbReference>
<protein>
    <submittedName>
        <fullName evidence="1">SNF1-interacting protein</fullName>
    </submittedName>
</protein>
<proteinExistence type="predicted"/>
<evidence type="ECO:0000313" key="1">
    <source>
        <dbReference type="EMBL" id="KAK3072836.1"/>
    </source>
</evidence>
<feature type="non-terminal residue" evidence="1">
    <location>
        <position position="443"/>
    </location>
</feature>
<reference evidence="1" key="1">
    <citation type="submission" date="2024-09" db="EMBL/GenBank/DDBJ databases">
        <title>Black Yeasts Isolated from many extreme environments.</title>
        <authorList>
            <person name="Coleine C."/>
            <person name="Stajich J.E."/>
            <person name="Selbmann L."/>
        </authorList>
    </citation>
    <scope>NUCLEOTIDE SEQUENCE</scope>
    <source>
        <strain evidence="1">CCFEE 5737</strain>
    </source>
</reference>
<evidence type="ECO:0000313" key="2">
    <source>
        <dbReference type="Proteomes" id="UP001186974"/>
    </source>
</evidence>
<sequence length="443" mass="48123">SDTNINNLTVPITSRSPSFAPEANLSPSHPAFSYPGPPSPFGSPPSSTPFFRGRAKTLASLATGSKNNSQSDMAPQEVQLPKDPYVNGQRVEAFLYKDASECPICFMYYPPYLNKTRCCDQPICSECFVQIKRPDPHPPEHHDADGNPVPISQPNPDDPQSSLDQATQLVSEPAACPFCVQPEFGVTYESPPFRRGLTYAHQGHQVASAMSAMSSSSSLASQGIPNGNRRRTVSLSANSPQVITTDRVRPDWAKKLSDARAHAMRRAAAATALHNAAYVLGQQGGEGGRGFGLGRRRRTMMFGDSPGSASGNGTPRIPDQMSMGNVSAMLAAAERQSGQGSGRGADTGTGELYPPRRGSRGRRLEDLEELMFMEAVRLSLAAEDERKRKEDKEQEKIAKKEGKKQEKQKKKEEKKAKKEQSKYGAGFHPLHPEGMDTSSSFTP</sequence>
<dbReference type="EMBL" id="JAWDJW010004684">
    <property type="protein sequence ID" value="KAK3072836.1"/>
    <property type="molecule type" value="Genomic_DNA"/>
</dbReference>
<comment type="caution">
    <text evidence="1">The sequence shown here is derived from an EMBL/GenBank/DDBJ whole genome shotgun (WGS) entry which is preliminary data.</text>
</comment>